<feature type="domain" description="RNA polymerase sigma-70 region 2" evidence="5">
    <location>
        <begin position="27"/>
        <end position="91"/>
    </location>
</feature>
<feature type="domain" description="RNA polymerase sigma factor 70 region 4 type 2" evidence="6">
    <location>
        <begin position="121"/>
        <end position="172"/>
    </location>
</feature>
<comment type="similarity">
    <text evidence="1">Belongs to the sigma-70 factor family. ECF subfamily.</text>
</comment>
<dbReference type="InterPro" id="IPR013249">
    <property type="entry name" value="RNA_pol_sigma70_r4_t2"/>
</dbReference>
<keyword evidence="2" id="KW-0805">Transcription regulation</keyword>
<evidence type="ECO:0000259" key="5">
    <source>
        <dbReference type="Pfam" id="PF04542"/>
    </source>
</evidence>
<dbReference type="Proteomes" id="UP000070475">
    <property type="component" value="Unassembled WGS sequence"/>
</dbReference>
<keyword evidence="8" id="KW-1185">Reference proteome</keyword>
<evidence type="ECO:0000256" key="4">
    <source>
        <dbReference type="ARBA" id="ARBA00023163"/>
    </source>
</evidence>
<evidence type="ECO:0000256" key="2">
    <source>
        <dbReference type="ARBA" id="ARBA00023015"/>
    </source>
</evidence>
<dbReference type="SUPFAM" id="SSF88659">
    <property type="entry name" value="Sigma3 and sigma4 domains of RNA polymerase sigma factors"/>
    <property type="match status" value="1"/>
</dbReference>
<evidence type="ECO:0000256" key="3">
    <source>
        <dbReference type="ARBA" id="ARBA00023082"/>
    </source>
</evidence>
<accession>A0A132U2S2</accession>
<dbReference type="InterPro" id="IPR036388">
    <property type="entry name" value="WH-like_DNA-bd_sf"/>
</dbReference>
<evidence type="ECO:0000256" key="1">
    <source>
        <dbReference type="ARBA" id="ARBA00010641"/>
    </source>
</evidence>
<dbReference type="GO" id="GO:0006352">
    <property type="term" value="P:DNA-templated transcription initiation"/>
    <property type="evidence" value="ECO:0007669"/>
    <property type="project" value="InterPro"/>
</dbReference>
<dbReference type="GO" id="GO:0003677">
    <property type="term" value="F:DNA binding"/>
    <property type="evidence" value="ECO:0007669"/>
    <property type="project" value="InterPro"/>
</dbReference>
<keyword evidence="4" id="KW-0804">Transcription</keyword>
<sequence length="184" mass="21452">MEEQMSDGTHERIIRAQQGDASALAVLLQEHYAFLYKYLVKATMNPLLAEELAQDTMVRCMEKIGTYNGASSFSSWLITIATRLYIDRKRRWKLEMKWKRQEEGVRSIRWRFESRNLEWSEVLDALSRLSSVQRMAVLLKHYYGYGYEEIADILQIPSGTAKSRVAAGLNQLRKELSEDEHREG</sequence>
<dbReference type="InterPro" id="IPR013324">
    <property type="entry name" value="RNA_pol_sigma_r3/r4-like"/>
</dbReference>
<dbReference type="NCBIfam" id="NF007216">
    <property type="entry name" value="PRK09638.1"/>
    <property type="match status" value="1"/>
</dbReference>
<dbReference type="InterPro" id="IPR039425">
    <property type="entry name" value="RNA_pol_sigma-70-like"/>
</dbReference>
<comment type="caution">
    <text evidence="7">The sequence shown here is derived from an EMBL/GenBank/DDBJ whole genome shotgun (WGS) entry which is preliminary data.</text>
</comment>
<dbReference type="GO" id="GO:0016987">
    <property type="term" value="F:sigma factor activity"/>
    <property type="evidence" value="ECO:0007669"/>
    <property type="project" value="UniProtKB-KW"/>
</dbReference>
<dbReference type="InterPro" id="IPR013325">
    <property type="entry name" value="RNA_pol_sigma_r2"/>
</dbReference>
<dbReference type="Pfam" id="PF08281">
    <property type="entry name" value="Sigma70_r4_2"/>
    <property type="match status" value="1"/>
</dbReference>
<evidence type="ECO:0000313" key="8">
    <source>
        <dbReference type="Proteomes" id="UP000070475"/>
    </source>
</evidence>
<dbReference type="CDD" id="cd06171">
    <property type="entry name" value="Sigma70_r4"/>
    <property type="match status" value="1"/>
</dbReference>
<evidence type="ECO:0000313" key="7">
    <source>
        <dbReference type="EMBL" id="KWX77848.1"/>
    </source>
</evidence>
<evidence type="ECO:0000259" key="6">
    <source>
        <dbReference type="Pfam" id="PF08281"/>
    </source>
</evidence>
<organism evidence="7 8">
    <name type="scientific">Paenibacillus riograndensis</name>
    <dbReference type="NCBI Taxonomy" id="483937"/>
    <lineage>
        <taxon>Bacteria</taxon>
        <taxon>Bacillati</taxon>
        <taxon>Bacillota</taxon>
        <taxon>Bacilli</taxon>
        <taxon>Bacillales</taxon>
        <taxon>Paenibacillaceae</taxon>
        <taxon>Paenibacillus</taxon>
        <taxon>Paenibacillus sonchi group</taxon>
    </lineage>
</organism>
<dbReference type="AlphaFoldDB" id="A0A132U2S2"/>
<reference evidence="7 8" key="1">
    <citation type="submission" date="2015-08" db="EMBL/GenBank/DDBJ databases">
        <title>Genomes of Paenibacillus riograndensis.</title>
        <authorList>
            <person name="Sant'Anna F.H."/>
            <person name="Souza R."/>
            <person name="Ambrosini A."/>
            <person name="Bach E."/>
            <person name="Fernandes G."/>
            <person name="Balsanelli E."/>
            <person name="Baura V.A."/>
            <person name="Pedrosa F.O."/>
            <person name="Souza E.M."/>
            <person name="Passaglia L."/>
        </authorList>
    </citation>
    <scope>NUCLEOTIDE SEQUENCE [LARGE SCALE GENOMIC DNA]</scope>
    <source>
        <strain evidence="7 8">CAS34</strain>
    </source>
</reference>
<dbReference type="InterPro" id="IPR014284">
    <property type="entry name" value="RNA_pol_sigma-70_dom"/>
</dbReference>
<protein>
    <submittedName>
        <fullName evidence="7">RNA polymerase subunit sigma</fullName>
    </submittedName>
</protein>
<dbReference type="SUPFAM" id="SSF88946">
    <property type="entry name" value="Sigma2 domain of RNA polymerase sigma factors"/>
    <property type="match status" value="1"/>
</dbReference>
<dbReference type="Gene3D" id="1.10.10.10">
    <property type="entry name" value="Winged helix-like DNA-binding domain superfamily/Winged helix DNA-binding domain"/>
    <property type="match status" value="1"/>
</dbReference>
<keyword evidence="3" id="KW-0731">Sigma factor</keyword>
<dbReference type="PANTHER" id="PTHR43133:SF60">
    <property type="entry name" value="RNA POLYMERASE SIGMA FACTOR SIGV"/>
    <property type="match status" value="1"/>
</dbReference>
<dbReference type="PANTHER" id="PTHR43133">
    <property type="entry name" value="RNA POLYMERASE ECF-TYPE SIGMA FACTO"/>
    <property type="match status" value="1"/>
</dbReference>
<dbReference type="PATRIC" id="fig|483937.3.peg.2868"/>
<dbReference type="Gene3D" id="1.10.1740.10">
    <property type="match status" value="1"/>
</dbReference>
<proteinExistence type="inferred from homology"/>
<gene>
    <name evidence="7" type="ORF">AMQ84_11455</name>
</gene>
<dbReference type="InterPro" id="IPR007627">
    <property type="entry name" value="RNA_pol_sigma70_r2"/>
</dbReference>
<dbReference type="EMBL" id="LIRB01000123">
    <property type="protein sequence ID" value="KWX77848.1"/>
    <property type="molecule type" value="Genomic_DNA"/>
</dbReference>
<dbReference type="NCBIfam" id="TIGR02937">
    <property type="entry name" value="sigma70-ECF"/>
    <property type="match status" value="1"/>
</dbReference>
<dbReference type="Pfam" id="PF04542">
    <property type="entry name" value="Sigma70_r2"/>
    <property type="match status" value="1"/>
</dbReference>
<name>A0A132U2S2_9BACL</name>